<protein>
    <submittedName>
        <fullName evidence="2">DUF2069 domain-containing protein</fullName>
    </submittedName>
</protein>
<feature type="transmembrane region" description="Helical" evidence="1">
    <location>
        <begin position="97"/>
        <end position="117"/>
    </location>
</feature>
<keyword evidence="1" id="KW-0812">Transmembrane</keyword>
<feature type="transmembrane region" description="Helical" evidence="1">
    <location>
        <begin position="72"/>
        <end position="91"/>
    </location>
</feature>
<evidence type="ECO:0000313" key="2">
    <source>
        <dbReference type="EMBL" id="TXR53604.1"/>
    </source>
</evidence>
<keyword evidence="1" id="KW-1133">Transmembrane helix</keyword>
<evidence type="ECO:0000313" key="3">
    <source>
        <dbReference type="Proteomes" id="UP000321764"/>
    </source>
</evidence>
<organism evidence="2 3">
    <name type="scientific">Reinekea thalattae</name>
    <dbReference type="NCBI Taxonomy" id="2593301"/>
    <lineage>
        <taxon>Bacteria</taxon>
        <taxon>Pseudomonadati</taxon>
        <taxon>Pseudomonadota</taxon>
        <taxon>Gammaproteobacteria</taxon>
        <taxon>Oceanospirillales</taxon>
        <taxon>Saccharospirillaceae</taxon>
        <taxon>Reinekea</taxon>
    </lineage>
</organism>
<feature type="transmembrane region" description="Helical" evidence="1">
    <location>
        <begin position="47"/>
        <end position="65"/>
    </location>
</feature>
<proteinExistence type="predicted"/>
<gene>
    <name evidence="2" type="ORF">FME95_03300</name>
</gene>
<keyword evidence="3" id="KW-1185">Reference proteome</keyword>
<dbReference type="AlphaFoldDB" id="A0A5C8Z8E9"/>
<evidence type="ECO:0000256" key="1">
    <source>
        <dbReference type="SAM" id="Phobius"/>
    </source>
</evidence>
<dbReference type="Pfam" id="PF09842">
    <property type="entry name" value="DUF2069"/>
    <property type="match status" value="1"/>
</dbReference>
<sequence>MNKAQVNLNKKIKLHFWLFLLSTMASVFVAGPSLINTEFVHWLATGFAWAVISTLPLLAFLPAIIRPSTSSLTWLSYLLLGYLVWAIIKVFTPAQAAVGIVMVTFNLTTFTYILLWVQTAKKIENAKAKPRTTTKTKR</sequence>
<accession>A0A5C8Z8E9</accession>
<dbReference type="InterPro" id="IPR018643">
    <property type="entry name" value="DUF2069_membrane"/>
</dbReference>
<dbReference type="Proteomes" id="UP000321764">
    <property type="component" value="Unassembled WGS sequence"/>
</dbReference>
<dbReference type="EMBL" id="VKAD01000001">
    <property type="protein sequence ID" value="TXR53604.1"/>
    <property type="molecule type" value="Genomic_DNA"/>
</dbReference>
<keyword evidence="1" id="KW-0472">Membrane</keyword>
<feature type="transmembrane region" description="Helical" evidence="1">
    <location>
        <begin position="12"/>
        <end position="35"/>
    </location>
</feature>
<reference evidence="2 3" key="1">
    <citation type="submission" date="2019-07" db="EMBL/GenBank/DDBJ databases">
        <title>Reinekea sp. strain SSH23 genome sequencing and assembly.</title>
        <authorList>
            <person name="Kim I."/>
        </authorList>
    </citation>
    <scope>NUCLEOTIDE SEQUENCE [LARGE SCALE GENOMIC DNA]</scope>
    <source>
        <strain evidence="2 3">SSH23</strain>
    </source>
</reference>
<comment type="caution">
    <text evidence="2">The sequence shown here is derived from an EMBL/GenBank/DDBJ whole genome shotgun (WGS) entry which is preliminary data.</text>
</comment>
<dbReference type="OrthoDB" id="6197933at2"/>
<name>A0A5C8Z8E9_9GAMM</name>
<dbReference type="RefSeq" id="WP_147713004.1">
    <property type="nucleotide sequence ID" value="NZ_VKAD01000001.1"/>
</dbReference>